<dbReference type="GO" id="GO:0098552">
    <property type="term" value="C:side of membrane"/>
    <property type="evidence" value="ECO:0007669"/>
    <property type="project" value="UniProtKB-KW"/>
</dbReference>
<dbReference type="PANTHER" id="PTHR33562">
    <property type="entry name" value="ATILLA, ISOFORM B-RELATED-RELATED"/>
    <property type="match status" value="1"/>
</dbReference>
<dbReference type="AlphaFoldDB" id="A0A9P0CXN3"/>
<gene>
    <name evidence="10" type="ORF">PSYICH_LOCUS7021</name>
</gene>
<organism evidence="10 11">
    <name type="scientific">Psylliodes chrysocephalus</name>
    <dbReference type="NCBI Taxonomy" id="3402493"/>
    <lineage>
        <taxon>Eukaryota</taxon>
        <taxon>Metazoa</taxon>
        <taxon>Ecdysozoa</taxon>
        <taxon>Arthropoda</taxon>
        <taxon>Hexapoda</taxon>
        <taxon>Insecta</taxon>
        <taxon>Pterygota</taxon>
        <taxon>Neoptera</taxon>
        <taxon>Endopterygota</taxon>
        <taxon>Coleoptera</taxon>
        <taxon>Polyphaga</taxon>
        <taxon>Cucujiformia</taxon>
        <taxon>Chrysomeloidea</taxon>
        <taxon>Chrysomelidae</taxon>
        <taxon>Galerucinae</taxon>
        <taxon>Alticini</taxon>
        <taxon>Psylliodes</taxon>
    </lineage>
</organism>
<dbReference type="CDD" id="cd00117">
    <property type="entry name" value="TFP"/>
    <property type="match status" value="1"/>
</dbReference>
<reference evidence="10" key="1">
    <citation type="submission" date="2022-01" db="EMBL/GenBank/DDBJ databases">
        <authorList>
            <person name="King R."/>
        </authorList>
    </citation>
    <scope>NUCLEOTIDE SEQUENCE</scope>
</reference>
<evidence type="ECO:0000256" key="7">
    <source>
        <dbReference type="ARBA" id="ARBA00023180"/>
    </source>
</evidence>
<dbReference type="GO" id="GO:0030431">
    <property type="term" value="P:sleep"/>
    <property type="evidence" value="ECO:0007669"/>
    <property type="project" value="InterPro"/>
</dbReference>
<dbReference type="OrthoDB" id="6688683at2759"/>
<evidence type="ECO:0000256" key="3">
    <source>
        <dbReference type="ARBA" id="ARBA00022692"/>
    </source>
</evidence>
<evidence type="ECO:0000256" key="2">
    <source>
        <dbReference type="ARBA" id="ARBA00022622"/>
    </source>
</evidence>
<evidence type="ECO:0000256" key="5">
    <source>
        <dbReference type="ARBA" id="ARBA00022989"/>
    </source>
</evidence>
<keyword evidence="3" id="KW-0812">Transmembrane</keyword>
<evidence type="ECO:0000313" key="11">
    <source>
        <dbReference type="Proteomes" id="UP001153636"/>
    </source>
</evidence>
<evidence type="ECO:0000256" key="1">
    <source>
        <dbReference type="ARBA" id="ARBA00004589"/>
    </source>
</evidence>
<feature type="chain" id="PRO_5040203376" description="Protein sleepless" evidence="9">
    <location>
        <begin position="21"/>
        <end position="145"/>
    </location>
</feature>
<evidence type="ECO:0000313" key="10">
    <source>
        <dbReference type="EMBL" id="CAH1106562.1"/>
    </source>
</evidence>
<keyword evidence="11" id="KW-1185">Reference proteome</keyword>
<name>A0A9P0CXN3_9CUCU</name>
<keyword evidence="8" id="KW-0449">Lipoprotein</keyword>
<feature type="signal peptide" evidence="9">
    <location>
        <begin position="1"/>
        <end position="20"/>
    </location>
</feature>
<dbReference type="Proteomes" id="UP001153636">
    <property type="component" value="Chromosome 2"/>
</dbReference>
<proteinExistence type="predicted"/>
<dbReference type="InterPro" id="IPR050975">
    <property type="entry name" value="Sleep_regulator"/>
</dbReference>
<dbReference type="PANTHER" id="PTHR33562:SF20">
    <property type="entry name" value="PROTEIN QUIVER"/>
    <property type="match status" value="1"/>
</dbReference>
<keyword evidence="4 9" id="KW-0732">Signal</keyword>
<keyword evidence="6" id="KW-0472">Membrane</keyword>
<dbReference type="GO" id="GO:0032222">
    <property type="term" value="P:regulation of synaptic transmission, cholinergic"/>
    <property type="evidence" value="ECO:0007669"/>
    <property type="project" value="InterPro"/>
</dbReference>
<sequence>MASFITGSIAILFVVNAANGLSCYDCNSKDSVTCKWGLTSFTYNTQECTSAGILDNVFTPKCYKITAENKDGKEYIARGCLPPATIGCAAISKTIGWISSQTSDDPETLQNLSCETCETDKCNSASKLAGFTLVGIILSSVAFML</sequence>
<keyword evidence="7" id="KW-0325">Glycoprotein</keyword>
<accession>A0A9P0CXN3</accession>
<evidence type="ECO:0000256" key="4">
    <source>
        <dbReference type="ARBA" id="ARBA00022729"/>
    </source>
</evidence>
<dbReference type="EMBL" id="OV651814">
    <property type="protein sequence ID" value="CAH1106562.1"/>
    <property type="molecule type" value="Genomic_DNA"/>
</dbReference>
<evidence type="ECO:0000256" key="9">
    <source>
        <dbReference type="SAM" id="SignalP"/>
    </source>
</evidence>
<evidence type="ECO:0008006" key="12">
    <source>
        <dbReference type="Google" id="ProtNLM"/>
    </source>
</evidence>
<comment type="subcellular location">
    <subcellularLocation>
        <location evidence="1">Membrane</location>
        <topology evidence="1">Lipid-anchor</topology>
        <topology evidence="1">GPI-anchor</topology>
    </subcellularLocation>
</comment>
<evidence type="ECO:0000256" key="6">
    <source>
        <dbReference type="ARBA" id="ARBA00023136"/>
    </source>
</evidence>
<keyword evidence="5" id="KW-1133">Transmembrane helix</keyword>
<evidence type="ECO:0000256" key="8">
    <source>
        <dbReference type="ARBA" id="ARBA00023288"/>
    </source>
</evidence>
<dbReference type="InterPro" id="IPR031424">
    <property type="entry name" value="QVR-like"/>
</dbReference>
<keyword evidence="2" id="KW-0336">GPI-anchor</keyword>
<dbReference type="Pfam" id="PF17064">
    <property type="entry name" value="QVR"/>
    <property type="match status" value="1"/>
</dbReference>
<protein>
    <recommendedName>
        <fullName evidence="12">Protein sleepless</fullName>
    </recommendedName>
</protein>